<comment type="caution">
    <text evidence="2">The sequence shown here is derived from an EMBL/GenBank/DDBJ whole genome shotgun (WGS) entry which is preliminary data.</text>
</comment>
<evidence type="ECO:0000313" key="2">
    <source>
        <dbReference type="EMBL" id="KAK2025137.1"/>
    </source>
</evidence>
<gene>
    <name evidence="2" type="ORF">LX32DRAFT_68403</name>
</gene>
<feature type="compositionally biased region" description="Basic and acidic residues" evidence="1">
    <location>
        <begin position="106"/>
        <end position="117"/>
    </location>
</feature>
<dbReference type="Proteomes" id="UP001232148">
    <property type="component" value="Unassembled WGS sequence"/>
</dbReference>
<reference evidence="2" key="1">
    <citation type="submission" date="2021-06" db="EMBL/GenBank/DDBJ databases">
        <title>Comparative genomics, transcriptomics and evolutionary studies reveal genomic signatures of adaptation to plant cell wall in hemibiotrophic fungi.</title>
        <authorList>
            <consortium name="DOE Joint Genome Institute"/>
            <person name="Baroncelli R."/>
            <person name="Diaz J.F."/>
            <person name="Benocci T."/>
            <person name="Peng M."/>
            <person name="Battaglia E."/>
            <person name="Haridas S."/>
            <person name="Andreopoulos W."/>
            <person name="Labutti K."/>
            <person name="Pangilinan J."/>
            <person name="Floch G.L."/>
            <person name="Makela M.R."/>
            <person name="Henrissat B."/>
            <person name="Grigoriev I.V."/>
            <person name="Crouch J.A."/>
            <person name="De Vries R.P."/>
            <person name="Sukno S.A."/>
            <person name="Thon M.R."/>
        </authorList>
    </citation>
    <scope>NUCLEOTIDE SEQUENCE</scope>
    <source>
        <strain evidence="2">MAFF235873</strain>
    </source>
</reference>
<dbReference type="AlphaFoldDB" id="A0AAD9LY38"/>
<sequence>MVWIVQSSPELEVTDCSADTGCSCARVNLSGNLVHQVNISLCFLGCVAKRQPKVRAGGGFGGNSKVRRAVERWWFTAESGVEMRKQEPVDWRRGNDGQRKRRKGGLRRDAMQCDATR</sequence>
<proteinExistence type="predicted"/>
<keyword evidence="3" id="KW-1185">Reference proteome</keyword>
<protein>
    <submittedName>
        <fullName evidence="2">Uncharacterized protein</fullName>
    </submittedName>
</protein>
<feature type="compositionally biased region" description="Basic and acidic residues" evidence="1">
    <location>
        <begin position="85"/>
        <end position="98"/>
    </location>
</feature>
<evidence type="ECO:0000313" key="3">
    <source>
        <dbReference type="Proteomes" id="UP001232148"/>
    </source>
</evidence>
<organism evidence="2 3">
    <name type="scientific">Colletotrichum zoysiae</name>
    <dbReference type="NCBI Taxonomy" id="1216348"/>
    <lineage>
        <taxon>Eukaryota</taxon>
        <taxon>Fungi</taxon>
        <taxon>Dikarya</taxon>
        <taxon>Ascomycota</taxon>
        <taxon>Pezizomycotina</taxon>
        <taxon>Sordariomycetes</taxon>
        <taxon>Hypocreomycetidae</taxon>
        <taxon>Glomerellales</taxon>
        <taxon>Glomerellaceae</taxon>
        <taxon>Colletotrichum</taxon>
        <taxon>Colletotrichum graminicola species complex</taxon>
    </lineage>
</organism>
<dbReference type="EMBL" id="MU842944">
    <property type="protein sequence ID" value="KAK2025137.1"/>
    <property type="molecule type" value="Genomic_DNA"/>
</dbReference>
<accession>A0AAD9LY38</accession>
<feature type="region of interest" description="Disordered" evidence="1">
    <location>
        <begin position="85"/>
        <end position="117"/>
    </location>
</feature>
<name>A0AAD9LY38_9PEZI</name>
<evidence type="ECO:0000256" key="1">
    <source>
        <dbReference type="SAM" id="MobiDB-lite"/>
    </source>
</evidence>